<dbReference type="GeneID" id="113703662"/>
<comment type="similarity">
    <text evidence="2 7">Belongs to the cytochrome P450 family.</text>
</comment>
<evidence type="ECO:0000313" key="10">
    <source>
        <dbReference type="RefSeq" id="XP_027080902.1"/>
    </source>
</evidence>
<evidence type="ECO:0000256" key="6">
    <source>
        <dbReference type="PIRSR" id="PIRSR602401-1"/>
    </source>
</evidence>
<dbReference type="CDD" id="cd11064">
    <property type="entry name" value="CYP86A"/>
    <property type="match status" value="1"/>
</dbReference>
<dbReference type="SUPFAM" id="SSF48264">
    <property type="entry name" value="Cytochrome P450"/>
    <property type="match status" value="1"/>
</dbReference>
<reference evidence="10" key="2">
    <citation type="submission" date="2025-08" db="UniProtKB">
        <authorList>
            <consortium name="RefSeq"/>
        </authorList>
    </citation>
    <scope>IDENTIFICATION</scope>
    <source>
        <tissue evidence="10">Leaves</tissue>
    </source>
</reference>
<gene>
    <name evidence="10" type="primary">LOC113703662</name>
</gene>
<keyword evidence="8" id="KW-0812">Transmembrane</keyword>
<dbReference type="GO" id="GO:0020037">
    <property type="term" value="F:heme binding"/>
    <property type="evidence" value="ECO:0007669"/>
    <property type="project" value="InterPro"/>
</dbReference>
<keyword evidence="5 6" id="KW-0408">Iron</keyword>
<dbReference type="GO" id="GO:0016705">
    <property type="term" value="F:oxidoreductase activity, acting on paired donors, with incorporation or reduction of molecular oxygen"/>
    <property type="evidence" value="ECO:0007669"/>
    <property type="project" value="InterPro"/>
</dbReference>
<dbReference type="PRINTS" id="PR00385">
    <property type="entry name" value="P450"/>
</dbReference>
<dbReference type="GO" id="GO:0004497">
    <property type="term" value="F:monooxygenase activity"/>
    <property type="evidence" value="ECO:0007669"/>
    <property type="project" value="UniProtKB-KW"/>
</dbReference>
<dbReference type="Gene3D" id="1.10.630.10">
    <property type="entry name" value="Cytochrome P450"/>
    <property type="match status" value="1"/>
</dbReference>
<evidence type="ECO:0000256" key="8">
    <source>
        <dbReference type="SAM" id="Phobius"/>
    </source>
</evidence>
<organism evidence="9 10">
    <name type="scientific">Coffea arabica</name>
    <name type="common">Arabian coffee</name>
    <dbReference type="NCBI Taxonomy" id="13443"/>
    <lineage>
        <taxon>Eukaryota</taxon>
        <taxon>Viridiplantae</taxon>
        <taxon>Streptophyta</taxon>
        <taxon>Embryophyta</taxon>
        <taxon>Tracheophyta</taxon>
        <taxon>Spermatophyta</taxon>
        <taxon>Magnoliopsida</taxon>
        <taxon>eudicotyledons</taxon>
        <taxon>Gunneridae</taxon>
        <taxon>Pentapetalae</taxon>
        <taxon>asterids</taxon>
        <taxon>lamiids</taxon>
        <taxon>Gentianales</taxon>
        <taxon>Rubiaceae</taxon>
        <taxon>Ixoroideae</taxon>
        <taxon>Gardenieae complex</taxon>
        <taxon>Bertiereae - Coffeeae clade</taxon>
        <taxon>Coffeeae</taxon>
        <taxon>Coffea</taxon>
    </lineage>
</organism>
<dbReference type="AlphaFoldDB" id="A0A6P6TSE4"/>
<reference evidence="9" key="1">
    <citation type="journal article" date="2025" name="Foods">
        <title>Unveiling the Microbial Signatures of Arabica Coffee Cherries: Insights into Ripeness Specific Diversity, Functional Traits, and Implications for Quality and Safety.</title>
        <authorList>
            <consortium name="RefSeq"/>
            <person name="Tenea G.N."/>
            <person name="Cifuentes V."/>
            <person name="Reyes P."/>
            <person name="Cevallos-Vallejos M."/>
        </authorList>
    </citation>
    <scope>NUCLEOTIDE SEQUENCE [LARGE SCALE GENOMIC DNA]</scope>
</reference>
<evidence type="ECO:0000256" key="2">
    <source>
        <dbReference type="ARBA" id="ARBA00010617"/>
    </source>
</evidence>
<feature type="transmembrane region" description="Helical" evidence="8">
    <location>
        <begin position="12"/>
        <end position="28"/>
    </location>
</feature>
<evidence type="ECO:0000256" key="3">
    <source>
        <dbReference type="ARBA" id="ARBA00022723"/>
    </source>
</evidence>
<evidence type="ECO:0000313" key="9">
    <source>
        <dbReference type="Proteomes" id="UP001652660"/>
    </source>
</evidence>
<keyword evidence="7" id="KW-0503">Monooxygenase</keyword>
<keyword evidence="8" id="KW-0472">Membrane</keyword>
<proteinExistence type="inferred from homology"/>
<dbReference type="InterPro" id="IPR001128">
    <property type="entry name" value="Cyt_P450"/>
</dbReference>
<keyword evidence="3 6" id="KW-0479">Metal-binding</keyword>
<keyword evidence="6 7" id="KW-0349">Heme</keyword>
<dbReference type="GO" id="GO:0006629">
    <property type="term" value="P:lipid metabolic process"/>
    <property type="evidence" value="ECO:0007669"/>
    <property type="project" value="UniProtKB-ARBA"/>
</dbReference>
<dbReference type="PROSITE" id="PS00086">
    <property type="entry name" value="CYTOCHROME_P450"/>
    <property type="match status" value="1"/>
</dbReference>
<dbReference type="InterPro" id="IPR036396">
    <property type="entry name" value="Cyt_P450_sf"/>
</dbReference>
<feature type="binding site" description="axial binding residue" evidence="6">
    <location>
        <position position="459"/>
    </location>
    <ligand>
        <name>heme</name>
        <dbReference type="ChEBI" id="CHEBI:30413"/>
    </ligand>
    <ligandPart>
        <name>Fe</name>
        <dbReference type="ChEBI" id="CHEBI:18248"/>
    </ligandPart>
</feature>
<dbReference type="RefSeq" id="XP_027080902.1">
    <property type="nucleotide sequence ID" value="XM_027225101.2"/>
</dbReference>
<dbReference type="Pfam" id="PF00067">
    <property type="entry name" value="p450"/>
    <property type="match status" value="1"/>
</dbReference>
<dbReference type="Proteomes" id="UP001652660">
    <property type="component" value="Chromosome 8e"/>
</dbReference>
<evidence type="ECO:0000256" key="1">
    <source>
        <dbReference type="ARBA" id="ARBA00001971"/>
    </source>
</evidence>
<keyword evidence="8" id="KW-1133">Transmembrane helix</keyword>
<evidence type="ECO:0000256" key="5">
    <source>
        <dbReference type="ARBA" id="ARBA00023004"/>
    </source>
</evidence>
<keyword evidence="9" id="KW-1185">Reference proteome</keyword>
<protein>
    <submittedName>
        <fullName evidence="10">Alkane hydroxylase MAH1</fullName>
    </submittedName>
</protein>
<dbReference type="PRINTS" id="PR00463">
    <property type="entry name" value="EP450I"/>
</dbReference>
<dbReference type="GO" id="GO:0005506">
    <property type="term" value="F:iron ion binding"/>
    <property type="evidence" value="ECO:0007669"/>
    <property type="project" value="InterPro"/>
</dbReference>
<name>A0A6P6TSE4_COFAR</name>
<sequence>MAYSIQSYLETLPALFCFFFLFCYYYSFCRRWRNSSLPTNWPVIGMMPGLVRNSHRLQDYGTEVLKESGGTFEASGPWFANMHMVLTCDPANIHYILSKNFSNYPKGPEFRKIFDILGDGIFNADSQLWETHRRVTLSLMHHPSFLKLLEVTVWDKVEKGLLPVLQNCAKTGSQLDLQDIFQRFAFDSISKLVLDHDPGSLSLDLPNIPCEKAFNDLALVLLHRHILPERYWKLQKWLGIGKEKKLSKAWDAFDQFIYPRISLKQEKRSKMFDEERRFVGLTTLMEAYEETNNSIRDAKAFMRDNILNLMFAGRDTTSTALTWFFWLIATNPWAEEKILEEIANELDVVKQGQDSRLFNVQQSHKLVYLHAALCEALRLYPPVALEHKAPVQADILPSGVRVEPNTKLILFFYSMGRMESLWGEDCLEFKPERWISERGRIRHEPSFKFPAFNAGPRTCLGKEMAFVQMKMVAASIIYNYHVQVVDGHPISPGDSIIIQMKQGLMVRLFQRNR</sequence>
<keyword evidence="4 7" id="KW-0560">Oxidoreductase</keyword>
<evidence type="ECO:0000256" key="7">
    <source>
        <dbReference type="RuleBase" id="RU000461"/>
    </source>
</evidence>
<comment type="cofactor">
    <cofactor evidence="1 6">
        <name>heme</name>
        <dbReference type="ChEBI" id="CHEBI:30413"/>
    </cofactor>
</comment>
<dbReference type="PANTHER" id="PTHR24296">
    <property type="entry name" value="CYTOCHROME P450"/>
    <property type="match status" value="1"/>
</dbReference>
<dbReference type="InterPro" id="IPR002401">
    <property type="entry name" value="Cyt_P450_E_grp-I"/>
</dbReference>
<dbReference type="OrthoDB" id="1470350at2759"/>
<evidence type="ECO:0000256" key="4">
    <source>
        <dbReference type="ARBA" id="ARBA00023002"/>
    </source>
</evidence>
<accession>A0A6P6TSE4</accession>
<dbReference type="InterPro" id="IPR017972">
    <property type="entry name" value="Cyt_P450_CS"/>
</dbReference>